<feature type="transmembrane region" description="Helical" evidence="7">
    <location>
        <begin position="56"/>
        <end position="75"/>
    </location>
</feature>
<dbReference type="Pfam" id="PF00664">
    <property type="entry name" value="ABC_membrane"/>
    <property type="match status" value="1"/>
</dbReference>
<feature type="domain" description="ABC transporter" evidence="8">
    <location>
        <begin position="359"/>
        <end position="567"/>
    </location>
</feature>
<dbReference type="InterPro" id="IPR014216">
    <property type="entry name" value="ABC_transptr_CydD"/>
</dbReference>
<dbReference type="SMART" id="SM00382">
    <property type="entry name" value="AAA"/>
    <property type="match status" value="1"/>
</dbReference>
<protein>
    <submittedName>
        <fullName evidence="10">Thiol reductant ABC exporter subunit CydD</fullName>
    </submittedName>
</protein>
<dbReference type="SUPFAM" id="SSF52540">
    <property type="entry name" value="P-loop containing nucleoside triphosphate hydrolases"/>
    <property type="match status" value="1"/>
</dbReference>
<accession>A0A494VLI3</accession>
<dbReference type="GO" id="GO:0140359">
    <property type="term" value="F:ABC-type transporter activity"/>
    <property type="evidence" value="ECO:0007669"/>
    <property type="project" value="InterPro"/>
</dbReference>
<dbReference type="InterPro" id="IPR011527">
    <property type="entry name" value="ABC1_TM_dom"/>
</dbReference>
<gene>
    <name evidence="10" type="primary">cydD</name>
    <name evidence="10" type="ORF">HYN43_008855</name>
</gene>
<dbReference type="Proteomes" id="UP000270046">
    <property type="component" value="Chromosome"/>
</dbReference>
<evidence type="ECO:0000256" key="6">
    <source>
        <dbReference type="ARBA" id="ARBA00023136"/>
    </source>
</evidence>
<dbReference type="InterPro" id="IPR003439">
    <property type="entry name" value="ABC_transporter-like_ATP-bd"/>
</dbReference>
<dbReference type="PROSITE" id="PS50893">
    <property type="entry name" value="ABC_TRANSPORTER_2"/>
    <property type="match status" value="1"/>
</dbReference>
<keyword evidence="3" id="KW-0547">Nucleotide-binding</keyword>
<keyword evidence="11" id="KW-1185">Reference proteome</keyword>
<dbReference type="GO" id="GO:0016887">
    <property type="term" value="F:ATP hydrolysis activity"/>
    <property type="evidence" value="ECO:0007669"/>
    <property type="project" value="InterPro"/>
</dbReference>
<organism evidence="10 11">
    <name type="scientific">Mucilaginibacter celer</name>
    <dbReference type="NCBI Taxonomy" id="2305508"/>
    <lineage>
        <taxon>Bacteria</taxon>
        <taxon>Pseudomonadati</taxon>
        <taxon>Bacteroidota</taxon>
        <taxon>Sphingobacteriia</taxon>
        <taxon>Sphingobacteriales</taxon>
        <taxon>Sphingobacteriaceae</taxon>
        <taxon>Mucilaginibacter</taxon>
    </lineage>
</organism>
<keyword evidence="2 7" id="KW-0812">Transmembrane</keyword>
<evidence type="ECO:0000256" key="3">
    <source>
        <dbReference type="ARBA" id="ARBA00022741"/>
    </source>
</evidence>
<dbReference type="RefSeq" id="WP_119411355.1">
    <property type="nucleotide sequence ID" value="NZ_CP032869.1"/>
</dbReference>
<keyword evidence="4" id="KW-0067">ATP-binding</keyword>
<name>A0A494VLI3_9SPHI</name>
<evidence type="ECO:0000259" key="8">
    <source>
        <dbReference type="PROSITE" id="PS50893"/>
    </source>
</evidence>
<evidence type="ECO:0000256" key="5">
    <source>
        <dbReference type="ARBA" id="ARBA00022989"/>
    </source>
</evidence>
<dbReference type="GO" id="GO:0005886">
    <property type="term" value="C:plasma membrane"/>
    <property type="evidence" value="ECO:0007669"/>
    <property type="project" value="UniProtKB-SubCell"/>
</dbReference>
<dbReference type="PANTHER" id="PTHR24221">
    <property type="entry name" value="ATP-BINDING CASSETTE SUB-FAMILY B"/>
    <property type="match status" value="1"/>
</dbReference>
<feature type="domain" description="ABC transmembrane type-1" evidence="9">
    <location>
        <begin position="29"/>
        <end position="318"/>
    </location>
</feature>
<dbReference type="GO" id="GO:0005524">
    <property type="term" value="F:ATP binding"/>
    <property type="evidence" value="ECO:0007669"/>
    <property type="project" value="UniProtKB-KW"/>
</dbReference>
<dbReference type="InterPro" id="IPR036640">
    <property type="entry name" value="ABC1_TM_sf"/>
</dbReference>
<dbReference type="GO" id="GO:0042883">
    <property type="term" value="P:cysteine transport"/>
    <property type="evidence" value="ECO:0007669"/>
    <property type="project" value="InterPro"/>
</dbReference>
<dbReference type="GO" id="GO:0034040">
    <property type="term" value="F:ATPase-coupled lipid transmembrane transporter activity"/>
    <property type="evidence" value="ECO:0007669"/>
    <property type="project" value="TreeGrafter"/>
</dbReference>
<evidence type="ECO:0000313" key="11">
    <source>
        <dbReference type="Proteomes" id="UP000270046"/>
    </source>
</evidence>
<dbReference type="CDD" id="cd18584">
    <property type="entry name" value="ABC_6TM_AarD_CydD"/>
    <property type="match status" value="1"/>
</dbReference>
<dbReference type="SUPFAM" id="SSF90123">
    <property type="entry name" value="ABC transporter transmembrane region"/>
    <property type="match status" value="1"/>
</dbReference>
<reference evidence="10 11" key="1">
    <citation type="submission" date="2018-10" db="EMBL/GenBank/DDBJ databases">
        <title>Genome sequencing of Mucilaginibacter sp. HYN0043.</title>
        <authorList>
            <person name="Kim M."/>
            <person name="Yi H."/>
        </authorList>
    </citation>
    <scope>NUCLEOTIDE SEQUENCE [LARGE SCALE GENOMIC DNA]</scope>
    <source>
        <strain evidence="10 11">HYN0043</strain>
    </source>
</reference>
<evidence type="ECO:0000256" key="7">
    <source>
        <dbReference type="SAM" id="Phobius"/>
    </source>
</evidence>
<proteinExistence type="predicted"/>
<comment type="subcellular location">
    <subcellularLocation>
        <location evidence="1">Cell membrane</location>
        <topology evidence="1">Multi-pass membrane protein</topology>
    </subcellularLocation>
</comment>
<dbReference type="OrthoDB" id="9760358at2"/>
<feature type="transmembrane region" description="Helical" evidence="7">
    <location>
        <begin position="169"/>
        <end position="187"/>
    </location>
</feature>
<dbReference type="PROSITE" id="PS50929">
    <property type="entry name" value="ABC_TM1F"/>
    <property type="match status" value="1"/>
</dbReference>
<feature type="transmembrane region" description="Helical" evidence="7">
    <location>
        <begin position="249"/>
        <end position="271"/>
    </location>
</feature>
<evidence type="ECO:0000256" key="4">
    <source>
        <dbReference type="ARBA" id="ARBA00022840"/>
    </source>
</evidence>
<dbReference type="NCBIfam" id="TIGR02857">
    <property type="entry name" value="CydD"/>
    <property type="match status" value="1"/>
</dbReference>
<dbReference type="InterPro" id="IPR003593">
    <property type="entry name" value="AAA+_ATPase"/>
</dbReference>
<dbReference type="PROSITE" id="PS00211">
    <property type="entry name" value="ABC_TRANSPORTER_1"/>
    <property type="match status" value="1"/>
</dbReference>
<evidence type="ECO:0000256" key="1">
    <source>
        <dbReference type="ARBA" id="ARBA00004651"/>
    </source>
</evidence>
<dbReference type="PANTHER" id="PTHR24221:SF261">
    <property type="entry name" value="GLUTATHIONE_L-CYSTEINE TRANSPORT SYSTEM ATP-BINDING_PERMEASE PROTEIN CYDD"/>
    <property type="match status" value="1"/>
</dbReference>
<dbReference type="KEGG" id="muh:HYN43_008855"/>
<dbReference type="Gene3D" id="3.40.50.300">
    <property type="entry name" value="P-loop containing nucleotide triphosphate hydrolases"/>
    <property type="match status" value="1"/>
</dbReference>
<dbReference type="InterPro" id="IPR039421">
    <property type="entry name" value="Type_1_exporter"/>
</dbReference>
<dbReference type="InterPro" id="IPR027417">
    <property type="entry name" value="P-loop_NTPase"/>
</dbReference>
<dbReference type="InterPro" id="IPR017871">
    <property type="entry name" value="ABC_transporter-like_CS"/>
</dbReference>
<evidence type="ECO:0000256" key="2">
    <source>
        <dbReference type="ARBA" id="ARBA00022692"/>
    </source>
</evidence>
<keyword evidence="5 7" id="KW-1133">Transmembrane helix</keyword>
<evidence type="ECO:0000313" key="10">
    <source>
        <dbReference type="EMBL" id="AYL95394.1"/>
    </source>
</evidence>
<sequence length="567" mass="62897">MRLPPEKNHAKKAQQLLNFYAREWKFKIALIALLRIASFCMVAVQLYFLARILTLIVGQVNTAGLLSPVIWLFLFGSGRTLISYFSDVMAARLTELSVAEFRIRIIARLNAKSKHRKHAGITAGLALEMMSEADAIGLYYTRYLPQVIQCLAIPFITISYIAWINWLPAILILLTAPVIPVFMVIIGKGTETKSRAQWQTLSLLSNYFLDRLRGITTLSLFNRIDTEVSLIGRSSEIYAQRVMEVLKTAFLSSAVIDFFTAVAIAGVAIYTGLNLVGYIHLGPASAFTLQRSLVILLLVPEFFNALKKLGVIYHDRAQAIGAVMHFQAYDLLKENSSFPLPSGRDSRPGQDAEVTAPVIMFQKVTFGYVPGQKVLNDITFSILPGEKIWITGENGAGKTTVLSLLMRWLTPVAGSIQLNRQPLGEMREQDLYRLVSWVGPHAALFTGSIRSNILMGTEKSDAYLYENILPQVSLAERINNMPRGLDTLVAEDGKCLSGGERQKIALARALVKNAKILLLDEPLTHLDGTSAAELIGMLEQTTQSMTVIITGHGARYEAFKGYRKINL</sequence>
<evidence type="ECO:0000259" key="9">
    <source>
        <dbReference type="PROSITE" id="PS50929"/>
    </source>
</evidence>
<keyword evidence="6 7" id="KW-0472">Membrane</keyword>
<feature type="transmembrane region" description="Helical" evidence="7">
    <location>
        <begin position="143"/>
        <end position="163"/>
    </location>
</feature>
<dbReference type="EMBL" id="CP032869">
    <property type="protein sequence ID" value="AYL95394.1"/>
    <property type="molecule type" value="Genomic_DNA"/>
</dbReference>
<dbReference type="AlphaFoldDB" id="A0A494VLI3"/>
<dbReference type="Pfam" id="PF00005">
    <property type="entry name" value="ABC_tran"/>
    <property type="match status" value="1"/>
</dbReference>
<feature type="transmembrane region" description="Helical" evidence="7">
    <location>
        <begin position="28"/>
        <end position="50"/>
    </location>
</feature>
<dbReference type="Gene3D" id="1.20.1560.10">
    <property type="entry name" value="ABC transporter type 1, transmembrane domain"/>
    <property type="match status" value="1"/>
</dbReference>